<gene>
    <name evidence="2" type="ORF">RJ640_013516</name>
</gene>
<protein>
    <submittedName>
        <fullName evidence="2">Uncharacterized protein</fullName>
    </submittedName>
</protein>
<dbReference type="InterPro" id="IPR013114">
    <property type="entry name" value="FabA_FabZ"/>
</dbReference>
<dbReference type="EMBL" id="JAVXUO010000055">
    <property type="protein sequence ID" value="KAK2995790.1"/>
    <property type="molecule type" value="Genomic_DNA"/>
</dbReference>
<dbReference type="Proteomes" id="UP001187471">
    <property type="component" value="Unassembled WGS sequence"/>
</dbReference>
<evidence type="ECO:0000313" key="3">
    <source>
        <dbReference type="Proteomes" id="UP001187471"/>
    </source>
</evidence>
<proteinExistence type="predicted"/>
<dbReference type="PANTHER" id="PTHR30272:SF1">
    <property type="entry name" value="3-HYDROXYACYL-[ACYL-CARRIER-PROTEIN] DEHYDRATASE"/>
    <property type="match status" value="1"/>
</dbReference>
<comment type="caution">
    <text evidence="2">The sequence shown here is derived from an EMBL/GenBank/DDBJ whole genome shotgun (WGS) entry which is preliminary data.</text>
</comment>
<dbReference type="GO" id="GO:0016829">
    <property type="term" value="F:lyase activity"/>
    <property type="evidence" value="ECO:0007669"/>
    <property type="project" value="UniProtKB-KW"/>
</dbReference>
<dbReference type="Pfam" id="PF07977">
    <property type="entry name" value="FabA"/>
    <property type="match status" value="1"/>
</dbReference>
<sequence length="155" mass="17056">MNLGCCWVQAMAQVGGLVMLQPEVGGSCDSFFFVGMDKVRFRKPVIAGDTLIMRMTLTKLQKHFGIAKMEWKAYVGGEVSSKGCLPLPGLKVENQHSHHGKLGMLDLHQLQSFKLLSVCDVDSVLDCPYKAQRVEEFASWVSLFAGCIGKVFSSP</sequence>
<organism evidence="2 3">
    <name type="scientific">Escallonia rubra</name>
    <dbReference type="NCBI Taxonomy" id="112253"/>
    <lineage>
        <taxon>Eukaryota</taxon>
        <taxon>Viridiplantae</taxon>
        <taxon>Streptophyta</taxon>
        <taxon>Embryophyta</taxon>
        <taxon>Tracheophyta</taxon>
        <taxon>Spermatophyta</taxon>
        <taxon>Magnoliopsida</taxon>
        <taxon>eudicotyledons</taxon>
        <taxon>Gunneridae</taxon>
        <taxon>Pentapetalae</taxon>
        <taxon>asterids</taxon>
        <taxon>campanulids</taxon>
        <taxon>Escalloniales</taxon>
        <taxon>Escalloniaceae</taxon>
        <taxon>Escallonia</taxon>
    </lineage>
</organism>
<name>A0AA88URQ2_9ASTE</name>
<dbReference type="AlphaFoldDB" id="A0AA88URQ2"/>
<keyword evidence="3" id="KW-1185">Reference proteome</keyword>
<dbReference type="InterPro" id="IPR029069">
    <property type="entry name" value="HotDog_dom_sf"/>
</dbReference>
<evidence type="ECO:0000313" key="2">
    <source>
        <dbReference type="EMBL" id="KAK2995790.1"/>
    </source>
</evidence>
<accession>A0AA88URQ2</accession>
<dbReference type="Gene3D" id="3.10.129.10">
    <property type="entry name" value="Hotdog Thioesterase"/>
    <property type="match status" value="1"/>
</dbReference>
<dbReference type="PANTHER" id="PTHR30272">
    <property type="entry name" value="3-HYDROXYACYL-[ACYL-CARRIER-PROTEIN] DEHYDRATASE"/>
    <property type="match status" value="1"/>
</dbReference>
<reference evidence="2" key="1">
    <citation type="submission" date="2022-12" db="EMBL/GenBank/DDBJ databases">
        <title>Draft genome assemblies for two species of Escallonia (Escalloniales).</title>
        <authorList>
            <person name="Chanderbali A."/>
            <person name="Dervinis C."/>
            <person name="Anghel I."/>
            <person name="Soltis D."/>
            <person name="Soltis P."/>
            <person name="Zapata F."/>
        </authorList>
    </citation>
    <scope>NUCLEOTIDE SEQUENCE</scope>
    <source>
        <strain evidence="2">UCBG92.1500</strain>
        <tissue evidence="2">Leaf</tissue>
    </source>
</reference>
<evidence type="ECO:0000256" key="1">
    <source>
        <dbReference type="ARBA" id="ARBA00023239"/>
    </source>
</evidence>
<keyword evidence="1" id="KW-0456">Lyase</keyword>
<dbReference type="SUPFAM" id="SSF54637">
    <property type="entry name" value="Thioesterase/thiol ester dehydrase-isomerase"/>
    <property type="match status" value="1"/>
</dbReference>